<organism evidence="4 5">
    <name type="scientific">Agromyces mariniharenae</name>
    <dbReference type="NCBI Taxonomy" id="2604423"/>
    <lineage>
        <taxon>Bacteria</taxon>
        <taxon>Bacillati</taxon>
        <taxon>Actinomycetota</taxon>
        <taxon>Actinomycetes</taxon>
        <taxon>Micrococcales</taxon>
        <taxon>Microbacteriaceae</taxon>
        <taxon>Agromyces</taxon>
    </lineage>
</organism>
<comment type="caution">
    <text evidence="4">The sequence shown here is derived from an EMBL/GenBank/DDBJ whole genome shotgun (WGS) entry which is preliminary data.</text>
</comment>
<evidence type="ECO:0000313" key="5">
    <source>
        <dbReference type="Proteomes" id="UP000325243"/>
    </source>
</evidence>
<evidence type="ECO:0000259" key="3">
    <source>
        <dbReference type="Pfam" id="PF22725"/>
    </source>
</evidence>
<dbReference type="InterPro" id="IPR000683">
    <property type="entry name" value="Gfo/Idh/MocA-like_OxRdtase_N"/>
</dbReference>
<evidence type="ECO:0000313" key="4">
    <source>
        <dbReference type="EMBL" id="TYL52766.1"/>
    </source>
</evidence>
<dbReference type="Pfam" id="PF22725">
    <property type="entry name" value="GFO_IDH_MocA_C3"/>
    <property type="match status" value="1"/>
</dbReference>
<reference evidence="4 5" key="1">
    <citation type="submission" date="2019-08" db="EMBL/GenBank/DDBJ databases">
        <authorList>
            <person name="Hu J."/>
        </authorList>
    </citation>
    <scope>NUCLEOTIDE SEQUENCE [LARGE SCALE GENOMIC DNA]</scope>
    <source>
        <strain evidence="4 5">NEAU-184</strain>
    </source>
</reference>
<keyword evidence="1" id="KW-0520">NAD</keyword>
<dbReference type="PANTHER" id="PTHR43377:SF1">
    <property type="entry name" value="BILIVERDIN REDUCTASE A"/>
    <property type="match status" value="1"/>
</dbReference>
<evidence type="ECO:0000256" key="1">
    <source>
        <dbReference type="ARBA" id="ARBA00023027"/>
    </source>
</evidence>
<name>A0A5S4V1B5_9MICO</name>
<dbReference type="PANTHER" id="PTHR43377">
    <property type="entry name" value="BILIVERDIN REDUCTASE A"/>
    <property type="match status" value="1"/>
</dbReference>
<feature type="domain" description="GFO/IDH/MocA-like oxidoreductase" evidence="3">
    <location>
        <begin position="130"/>
        <end position="247"/>
    </location>
</feature>
<gene>
    <name evidence="4" type="ORF">FYC51_03195</name>
</gene>
<dbReference type="Pfam" id="PF01408">
    <property type="entry name" value="GFO_IDH_MocA"/>
    <property type="match status" value="1"/>
</dbReference>
<proteinExistence type="predicted"/>
<dbReference type="GO" id="GO:0000166">
    <property type="term" value="F:nucleotide binding"/>
    <property type="evidence" value="ECO:0007669"/>
    <property type="project" value="InterPro"/>
</dbReference>
<dbReference type="SUPFAM" id="SSF55347">
    <property type="entry name" value="Glyceraldehyde-3-phosphate dehydrogenase-like, C-terminal domain"/>
    <property type="match status" value="1"/>
</dbReference>
<protein>
    <submittedName>
        <fullName evidence="4">Gfo/Idh/MocA family oxidoreductase</fullName>
    </submittedName>
</protein>
<dbReference type="SUPFAM" id="SSF51735">
    <property type="entry name" value="NAD(P)-binding Rossmann-fold domains"/>
    <property type="match status" value="1"/>
</dbReference>
<dbReference type="RefSeq" id="WP_148732228.1">
    <property type="nucleotide sequence ID" value="NZ_VSSB01000001.1"/>
</dbReference>
<keyword evidence="5" id="KW-1185">Reference proteome</keyword>
<dbReference type="InterPro" id="IPR036291">
    <property type="entry name" value="NAD(P)-bd_dom_sf"/>
</dbReference>
<sequence>MTAHRIAIVGAGRMATAHAGAWRRAGLGDAIAYVVSPRTRPQLEAAPLARWVTHLDDVLADEAVDILSVCTPTPSHAEIAIEALRHGRNVLLEKPIALTVADAEAVAEAARRSTGVLMVAQVVRFMHRYAELVDRVADGSVGRARAVRAARLSSGPPSGSWFDDERSSGGVLVDFAIHDFDQANLLLGTPVAVRSVRVGESAGGFGAPVATTVEYAGGGVAQVLSVADLPADSEFRTALEIVGTTGTDAIASVDSADPPDDPFLSQARYFLECVESSADPRRCPTEDAIAALRVALAARTSLATDARVPLVD</sequence>
<dbReference type="Gene3D" id="3.40.50.720">
    <property type="entry name" value="NAD(P)-binding Rossmann-like Domain"/>
    <property type="match status" value="1"/>
</dbReference>
<dbReference type="EMBL" id="VSSB01000001">
    <property type="protein sequence ID" value="TYL52766.1"/>
    <property type="molecule type" value="Genomic_DNA"/>
</dbReference>
<dbReference type="Gene3D" id="3.30.360.10">
    <property type="entry name" value="Dihydrodipicolinate Reductase, domain 2"/>
    <property type="match status" value="1"/>
</dbReference>
<dbReference type="Proteomes" id="UP000325243">
    <property type="component" value="Unassembled WGS sequence"/>
</dbReference>
<accession>A0A5S4V1B5</accession>
<evidence type="ECO:0000259" key="2">
    <source>
        <dbReference type="Pfam" id="PF01408"/>
    </source>
</evidence>
<dbReference type="InterPro" id="IPR051450">
    <property type="entry name" value="Gfo/Idh/MocA_Oxidoreductases"/>
</dbReference>
<dbReference type="InterPro" id="IPR055170">
    <property type="entry name" value="GFO_IDH_MocA-like_dom"/>
</dbReference>
<dbReference type="AlphaFoldDB" id="A0A5S4V1B5"/>
<feature type="domain" description="Gfo/Idh/MocA-like oxidoreductase N-terminal" evidence="2">
    <location>
        <begin position="5"/>
        <end position="120"/>
    </location>
</feature>